<evidence type="ECO:0000256" key="1">
    <source>
        <dbReference type="ARBA" id="ARBA00004141"/>
    </source>
</evidence>
<organism evidence="8 9">
    <name type="scientific">Bifidobacterium scardovii</name>
    <dbReference type="NCBI Taxonomy" id="158787"/>
    <lineage>
        <taxon>Bacteria</taxon>
        <taxon>Bacillati</taxon>
        <taxon>Actinomycetota</taxon>
        <taxon>Actinomycetes</taxon>
        <taxon>Bifidobacteriales</taxon>
        <taxon>Bifidobacteriaceae</taxon>
        <taxon>Bifidobacterium</taxon>
    </lineage>
</organism>
<accession>A0A087DAI2</accession>
<dbReference type="PANTHER" id="PTHR43840">
    <property type="entry name" value="MITOCHONDRIAL METAL TRANSPORTER 1-RELATED"/>
    <property type="match status" value="1"/>
</dbReference>
<dbReference type="InterPro" id="IPR058533">
    <property type="entry name" value="Cation_efflux_TM"/>
</dbReference>
<feature type="domain" description="Cation efflux protein transmembrane" evidence="7">
    <location>
        <begin position="15"/>
        <end position="223"/>
    </location>
</feature>
<evidence type="ECO:0000256" key="3">
    <source>
        <dbReference type="ARBA" id="ARBA00022692"/>
    </source>
</evidence>
<keyword evidence="2" id="KW-0813">Transport</keyword>
<feature type="transmembrane region" description="Helical" evidence="6">
    <location>
        <begin position="82"/>
        <end position="103"/>
    </location>
</feature>
<feature type="transmembrane region" description="Helical" evidence="6">
    <location>
        <begin position="162"/>
        <end position="182"/>
    </location>
</feature>
<dbReference type="SUPFAM" id="SSF161111">
    <property type="entry name" value="Cation efflux protein transmembrane domain-like"/>
    <property type="match status" value="1"/>
</dbReference>
<dbReference type="GeneID" id="85165672"/>
<dbReference type="PANTHER" id="PTHR43840:SF15">
    <property type="entry name" value="MITOCHONDRIAL METAL TRANSPORTER 1-RELATED"/>
    <property type="match status" value="1"/>
</dbReference>
<reference evidence="8 9" key="1">
    <citation type="submission" date="2014-03" db="EMBL/GenBank/DDBJ databases">
        <title>Genomics of Bifidobacteria.</title>
        <authorList>
            <person name="Ventura M."/>
            <person name="Milani C."/>
            <person name="Lugli G.A."/>
        </authorList>
    </citation>
    <scope>NUCLEOTIDE SEQUENCE [LARGE SCALE GENOMIC DNA]</scope>
    <source>
        <strain evidence="8 9">LMG 21589</strain>
    </source>
</reference>
<keyword evidence="9" id="KW-1185">Reference proteome</keyword>
<evidence type="ECO:0000256" key="5">
    <source>
        <dbReference type="ARBA" id="ARBA00023136"/>
    </source>
</evidence>
<feature type="transmembrane region" description="Helical" evidence="6">
    <location>
        <begin position="188"/>
        <end position="208"/>
    </location>
</feature>
<feature type="transmembrane region" description="Helical" evidence="6">
    <location>
        <begin position="123"/>
        <end position="141"/>
    </location>
</feature>
<evidence type="ECO:0000313" key="8">
    <source>
        <dbReference type="EMBL" id="KFI92532.1"/>
    </source>
</evidence>
<sequence length="305" mass="32412">MQHTVQHKRVERSALIVGIGANAVMGLAGVAVFLATGIEAIFLDAAITLIALVSGVVAIWISKRSVRTTERFPNGLFALEPVYAIGKAILTIALLAFSLISVSQSALDYVRYGIGEKMTLGPVVYYEIAMVAIGLGLFAYYRRENARIGGSSTLLVAESKATLVDAVISGGIGAVAVLLLFVPDGSPLAFLHYTGDFFITTLLVAVSAKEPIGVLRDSFVELVGGAVTDGPTTAHAADLAATHLPNGTALDAVQVYKTGMSYNVEVYLACRDEFISATELVGRKRSLERALAERFHIVDVDFVFD</sequence>
<feature type="transmembrane region" description="Helical" evidence="6">
    <location>
        <begin position="12"/>
        <end position="35"/>
    </location>
</feature>
<evidence type="ECO:0000313" key="9">
    <source>
        <dbReference type="Proteomes" id="UP000029033"/>
    </source>
</evidence>
<dbReference type="InterPro" id="IPR050291">
    <property type="entry name" value="CDF_Transporter"/>
</dbReference>
<keyword evidence="5 6" id="KW-0472">Membrane</keyword>
<evidence type="ECO:0000256" key="4">
    <source>
        <dbReference type="ARBA" id="ARBA00022989"/>
    </source>
</evidence>
<dbReference type="STRING" id="158787.BSCA_2239"/>
<name>A0A087DAI2_9BIFI</name>
<keyword evidence="3 6" id="KW-0812">Transmembrane</keyword>
<feature type="transmembrane region" description="Helical" evidence="6">
    <location>
        <begin position="41"/>
        <end position="61"/>
    </location>
</feature>
<dbReference type="eggNOG" id="COG3965">
    <property type="taxonomic scope" value="Bacteria"/>
</dbReference>
<dbReference type="OrthoDB" id="9810598at2"/>
<protein>
    <submittedName>
        <fullName evidence="8">Cation efflux protein</fullName>
    </submittedName>
</protein>
<dbReference type="RefSeq" id="WP_033517582.1">
    <property type="nucleotide sequence ID" value="NZ_CAUPKV010000017.1"/>
</dbReference>
<comment type="caution">
    <text evidence="8">The sequence shown here is derived from an EMBL/GenBank/DDBJ whole genome shotgun (WGS) entry which is preliminary data.</text>
</comment>
<dbReference type="GO" id="GO:0016020">
    <property type="term" value="C:membrane"/>
    <property type="evidence" value="ECO:0007669"/>
    <property type="project" value="UniProtKB-SubCell"/>
</dbReference>
<keyword evidence="4 6" id="KW-1133">Transmembrane helix</keyword>
<dbReference type="InterPro" id="IPR027469">
    <property type="entry name" value="Cation_efflux_TMD_sf"/>
</dbReference>
<dbReference type="Pfam" id="PF01545">
    <property type="entry name" value="Cation_efflux"/>
    <property type="match status" value="1"/>
</dbReference>
<dbReference type="EMBL" id="JGZO01000015">
    <property type="protein sequence ID" value="KFI92532.1"/>
    <property type="molecule type" value="Genomic_DNA"/>
</dbReference>
<dbReference type="AlphaFoldDB" id="A0A087DAI2"/>
<evidence type="ECO:0000259" key="7">
    <source>
        <dbReference type="Pfam" id="PF01545"/>
    </source>
</evidence>
<evidence type="ECO:0000256" key="6">
    <source>
        <dbReference type="SAM" id="Phobius"/>
    </source>
</evidence>
<proteinExistence type="predicted"/>
<dbReference type="GO" id="GO:0008324">
    <property type="term" value="F:monoatomic cation transmembrane transporter activity"/>
    <property type="evidence" value="ECO:0007669"/>
    <property type="project" value="InterPro"/>
</dbReference>
<comment type="subcellular location">
    <subcellularLocation>
        <location evidence="1">Membrane</location>
        <topology evidence="1">Multi-pass membrane protein</topology>
    </subcellularLocation>
</comment>
<dbReference type="Proteomes" id="UP000029033">
    <property type="component" value="Unassembled WGS sequence"/>
</dbReference>
<dbReference type="Gene3D" id="1.20.1510.10">
    <property type="entry name" value="Cation efflux protein transmembrane domain"/>
    <property type="match status" value="1"/>
</dbReference>
<evidence type="ECO:0000256" key="2">
    <source>
        <dbReference type="ARBA" id="ARBA00022448"/>
    </source>
</evidence>
<gene>
    <name evidence="8" type="ORF">BSCA_2239</name>
</gene>